<keyword evidence="4" id="KW-1185">Reference proteome</keyword>
<feature type="repeat" description="TPR" evidence="1">
    <location>
        <begin position="381"/>
        <end position="414"/>
    </location>
</feature>
<protein>
    <submittedName>
        <fullName evidence="3">CHAT domain-containing protein</fullName>
    </submittedName>
</protein>
<keyword evidence="1" id="KW-0802">TPR repeat</keyword>
<feature type="repeat" description="TPR" evidence="1">
    <location>
        <begin position="253"/>
        <end position="286"/>
    </location>
</feature>
<dbReference type="PANTHER" id="PTHR10098">
    <property type="entry name" value="RAPSYN-RELATED"/>
    <property type="match status" value="1"/>
</dbReference>
<comment type="caution">
    <text evidence="3">The sequence shown here is derived from an EMBL/GenBank/DDBJ whole genome shotgun (WGS) entry which is preliminary data.</text>
</comment>
<dbReference type="Gene3D" id="1.25.40.10">
    <property type="entry name" value="Tetratricopeptide repeat domain"/>
    <property type="match status" value="3"/>
</dbReference>
<accession>A0A8J7BYH4</accession>
<dbReference type="EMBL" id="JACXAE010000064">
    <property type="protein sequence ID" value="MBD2774108.1"/>
    <property type="molecule type" value="Genomic_DNA"/>
</dbReference>
<proteinExistence type="predicted"/>
<evidence type="ECO:0000313" key="4">
    <source>
        <dbReference type="Proteomes" id="UP000629098"/>
    </source>
</evidence>
<dbReference type="Pfam" id="PF13424">
    <property type="entry name" value="TPR_12"/>
    <property type="match status" value="1"/>
</dbReference>
<dbReference type="SMART" id="SM00028">
    <property type="entry name" value="TPR"/>
    <property type="match status" value="7"/>
</dbReference>
<evidence type="ECO:0000313" key="3">
    <source>
        <dbReference type="EMBL" id="MBD2774108.1"/>
    </source>
</evidence>
<evidence type="ECO:0000256" key="1">
    <source>
        <dbReference type="PROSITE-ProRule" id="PRU00339"/>
    </source>
</evidence>
<feature type="domain" description="CHAT" evidence="2">
    <location>
        <begin position="595"/>
        <end position="874"/>
    </location>
</feature>
<dbReference type="Proteomes" id="UP000629098">
    <property type="component" value="Unassembled WGS sequence"/>
</dbReference>
<evidence type="ECO:0000259" key="2">
    <source>
        <dbReference type="Pfam" id="PF12770"/>
    </source>
</evidence>
<dbReference type="InterPro" id="IPR024983">
    <property type="entry name" value="CHAT_dom"/>
</dbReference>
<dbReference type="AlphaFoldDB" id="A0A8J7BYH4"/>
<organism evidence="3 4">
    <name type="scientific">Iningainema tapete BLCC-T55</name>
    <dbReference type="NCBI Taxonomy" id="2748662"/>
    <lineage>
        <taxon>Bacteria</taxon>
        <taxon>Bacillati</taxon>
        <taxon>Cyanobacteriota</taxon>
        <taxon>Cyanophyceae</taxon>
        <taxon>Nostocales</taxon>
        <taxon>Scytonemataceae</taxon>
        <taxon>Iningainema tapete</taxon>
    </lineage>
</organism>
<dbReference type="SUPFAM" id="SSF48452">
    <property type="entry name" value="TPR-like"/>
    <property type="match status" value="2"/>
</dbReference>
<dbReference type="PROSITE" id="PS50005">
    <property type="entry name" value="TPR"/>
    <property type="match status" value="2"/>
</dbReference>
<reference evidence="3" key="1">
    <citation type="submission" date="2020-09" db="EMBL/GenBank/DDBJ databases">
        <title>Iningainema tapete sp. nov. (Scytonemataceae, Cyanobacteria) from greenhouses in central Florida (USA) produces two types of nodularin with biosynthetic potential for microcystin-LR and anabaenopeptins.</title>
        <authorList>
            <person name="Berthold D.E."/>
            <person name="Lefler F.W."/>
            <person name="Huang I.-S."/>
            <person name="Abdulla H."/>
            <person name="Zimba P.V."/>
            <person name="Laughinghouse H.D. IV."/>
        </authorList>
    </citation>
    <scope>NUCLEOTIDE SEQUENCE</scope>
    <source>
        <strain evidence="3">BLCCT55</strain>
    </source>
</reference>
<dbReference type="PANTHER" id="PTHR10098:SF112">
    <property type="entry name" value="SLR0380 PROTEIN"/>
    <property type="match status" value="1"/>
</dbReference>
<gene>
    <name evidence="3" type="ORF">ICL16_19015</name>
</gene>
<dbReference type="InterPro" id="IPR011990">
    <property type="entry name" value="TPR-like_helical_dom_sf"/>
</dbReference>
<dbReference type="InterPro" id="IPR019734">
    <property type="entry name" value="TPR_rpt"/>
</dbReference>
<sequence>MKQGAKRQLVLVLLTFLLVTTVLPATAGLNSKFKTISSKNIITNYQLQTTNSPVTLQELGKQLYDAEKFALAAQVWEQALKAFEQKGDQRLAATSYNYLAIVYQDMGRWKAAQKAIAQAFNLLQTVKDPLLYAQVLNTKGSIELNTGKAETAMLTWQQAEARYRSLKDTTGIVLSQINQAQALQTLGLYRRARITLLQLSQDITALPDSLLKARGLRSLGVTLQVVGDLQQSQAVLSESLAIAQRLNSASDMGETLFRLGNTALAKSDFEGALKFYQQAQDIKTNPLTQLQAQLNQLSLLIKTKQSSAVLTLIPRIKTQMTNLPSSRALIYAQVNLAESLMKTNKPGFSKKPGLWGNGEVGQILAKSVQQARELKDPRAESYALGQLGHLYEQTQQLKEALSLTQQALVLAQEIRATDIAATWLWQEGRIYKAQQKVLEAIAAYDSAVNTLQSLRQDLVAISPDVQFSFREQVEPVYRQLVQLLLQNVDSLPQETKQQRLQRARVVIEGLQLAELENFFREACLTYKPKPIEAIDAQAAVIYPIVLDGRLEVIVSLAGQPLQHYGAEISPQQRDQVFQELRSSLNPVFLPTDVLPPAQKVYDWLLRPVADQLERYSVKTLVFVLDDFLRSLPMAVLHDGKQYLVEKYNIALTPGLQLFESSSICTDVRKCVSTLVGGLSEKRQGFSALPGVQQEIKQIADLCLDATCRVKTLLNQEFTRAKFQRRVEASPFSIVHLATHGQFSSKAENTFLLTWDDRINVQDFEQLLKADNTNVRERQPIELLVLSACQTAKGDNRAALGLAGIAVRSGARSTLATLWSVQDLSTAQLITEFYHQYTTLGVTKAEALRYGQLSLLKSSLYNHPFYWSGFVLVGNWR</sequence>
<name>A0A8J7BYH4_9CYAN</name>
<dbReference type="Pfam" id="PF12770">
    <property type="entry name" value="CHAT"/>
    <property type="match status" value="1"/>
</dbReference>